<feature type="domain" description="Methyltransferase" evidence="3">
    <location>
        <begin position="57"/>
        <end position="147"/>
    </location>
</feature>
<dbReference type="SUPFAM" id="SSF53335">
    <property type="entry name" value="S-adenosyl-L-methionine-dependent methyltransferases"/>
    <property type="match status" value="1"/>
</dbReference>
<dbReference type="Pfam" id="PF13649">
    <property type="entry name" value="Methyltransf_25"/>
    <property type="match status" value="1"/>
</dbReference>
<dbReference type="PANTHER" id="PTHR44942:SF4">
    <property type="entry name" value="METHYLTRANSFERASE TYPE 11 DOMAIN-CONTAINING PROTEIN"/>
    <property type="match status" value="1"/>
</dbReference>
<keyword evidence="1 4" id="KW-0489">Methyltransferase</keyword>
<proteinExistence type="predicted"/>
<keyword evidence="2 4" id="KW-0808">Transferase</keyword>
<dbReference type="Gene3D" id="3.40.50.150">
    <property type="entry name" value="Vaccinia Virus protein VP39"/>
    <property type="match status" value="1"/>
</dbReference>
<evidence type="ECO:0000256" key="1">
    <source>
        <dbReference type="ARBA" id="ARBA00022603"/>
    </source>
</evidence>
<dbReference type="GO" id="GO:0008168">
    <property type="term" value="F:methyltransferase activity"/>
    <property type="evidence" value="ECO:0007669"/>
    <property type="project" value="UniProtKB-KW"/>
</dbReference>
<sequence length="277" mass="31201">MADWVKLLNEYSNKDLEQRKIWYSPVVEAYDRGRPSYPEMLIQRSIELANLAPDSKILEVGCGSGTATVDFAKLGYAIDAVEPNPEFCRVAQRNFAEFPQVKLYPQSFEEWQVQPETYQIVLAANAWHWIASDIKYVKAAKTLRAGGSLVLLWNMSLEPNYEIYQILNEVYQAHAPAIAPAYEGRDKQVEILSGLGKLVSDSGLFEAPVTELMPCERTYEVDRYLDLLSSYSPYVSLDPQVKEALLSGLRTTIEEKLNGEILLSNLAAVQVARKIEG</sequence>
<evidence type="ECO:0000313" key="5">
    <source>
        <dbReference type="Proteomes" id="UP000217895"/>
    </source>
</evidence>
<dbReference type="GO" id="GO:0032259">
    <property type="term" value="P:methylation"/>
    <property type="evidence" value="ECO:0007669"/>
    <property type="project" value="UniProtKB-KW"/>
</dbReference>
<dbReference type="PANTHER" id="PTHR44942">
    <property type="entry name" value="METHYLTRANSF_11 DOMAIN-CONTAINING PROTEIN"/>
    <property type="match status" value="1"/>
</dbReference>
<evidence type="ECO:0000313" key="4">
    <source>
        <dbReference type="EMBL" id="BAY57137.1"/>
    </source>
</evidence>
<dbReference type="EMBL" id="AP018203">
    <property type="protein sequence ID" value="BAY57137.1"/>
    <property type="molecule type" value="Genomic_DNA"/>
</dbReference>
<dbReference type="InterPro" id="IPR051052">
    <property type="entry name" value="Diverse_substrate_MTase"/>
</dbReference>
<keyword evidence="5" id="KW-1185">Reference proteome</keyword>
<protein>
    <submittedName>
        <fullName evidence="4">Type 12 methyltransferase</fullName>
    </submittedName>
</protein>
<evidence type="ECO:0000256" key="2">
    <source>
        <dbReference type="ARBA" id="ARBA00022679"/>
    </source>
</evidence>
<organism evidence="4 5">
    <name type="scientific">Leptolyngbya boryana NIES-2135</name>
    <dbReference type="NCBI Taxonomy" id="1973484"/>
    <lineage>
        <taxon>Bacteria</taxon>
        <taxon>Bacillati</taxon>
        <taxon>Cyanobacteriota</taxon>
        <taxon>Cyanophyceae</taxon>
        <taxon>Leptolyngbyales</taxon>
        <taxon>Leptolyngbyaceae</taxon>
        <taxon>Leptolyngbya group</taxon>
        <taxon>Leptolyngbya</taxon>
    </lineage>
</organism>
<dbReference type="AlphaFoldDB" id="A0A1Z4JKM0"/>
<name>A0A1Z4JKM0_LEPBY</name>
<dbReference type="InterPro" id="IPR041698">
    <property type="entry name" value="Methyltransf_25"/>
</dbReference>
<gene>
    <name evidence="4" type="ORF">NIES2135_40010</name>
</gene>
<accession>A0A1Z4JKM0</accession>
<reference evidence="4 5" key="1">
    <citation type="submission" date="2017-06" db="EMBL/GenBank/DDBJ databases">
        <title>Genome sequencing of cyanobaciteial culture collection at National Institute for Environmental Studies (NIES).</title>
        <authorList>
            <person name="Hirose Y."/>
            <person name="Shimura Y."/>
            <person name="Fujisawa T."/>
            <person name="Nakamura Y."/>
            <person name="Kawachi M."/>
        </authorList>
    </citation>
    <scope>NUCLEOTIDE SEQUENCE [LARGE SCALE GENOMIC DNA]</scope>
    <source>
        <strain evidence="4 5">NIES-2135</strain>
    </source>
</reference>
<dbReference type="Proteomes" id="UP000217895">
    <property type="component" value="Chromosome"/>
</dbReference>
<dbReference type="CDD" id="cd02440">
    <property type="entry name" value="AdoMet_MTases"/>
    <property type="match status" value="1"/>
</dbReference>
<evidence type="ECO:0000259" key="3">
    <source>
        <dbReference type="Pfam" id="PF13649"/>
    </source>
</evidence>
<dbReference type="InterPro" id="IPR029063">
    <property type="entry name" value="SAM-dependent_MTases_sf"/>
</dbReference>